<name>A0A6V7M065_9HYME</name>
<organism evidence="1">
    <name type="scientific">Bracon brevicornis</name>
    <dbReference type="NCBI Taxonomy" id="1563983"/>
    <lineage>
        <taxon>Eukaryota</taxon>
        <taxon>Metazoa</taxon>
        <taxon>Ecdysozoa</taxon>
        <taxon>Arthropoda</taxon>
        <taxon>Hexapoda</taxon>
        <taxon>Insecta</taxon>
        <taxon>Pterygota</taxon>
        <taxon>Neoptera</taxon>
        <taxon>Endopterygota</taxon>
        <taxon>Hymenoptera</taxon>
        <taxon>Apocrita</taxon>
        <taxon>Ichneumonoidea</taxon>
        <taxon>Braconidae</taxon>
        <taxon>Braconinae</taxon>
        <taxon>Bracon</taxon>
    </lineage>
</organism>
<protein>
    <submittedName>
        <fullName evidence="1">Uncharacterized protein</fullName>
    </submittedName>
</protein>
<reference evidence="1" key="1">
    <citation type="submission" date="2020-07" db="EMBL/GenBank/DDBJ databases">
        <authorList>
            <person name="Ferguson B K."/>
        </authorList>
    </citation>
    <scope>NUCLEOTIDE SEQUENCE</scope>
    <source>
        <strain evidence="1">L06</strain>
    </source>
</reference>
<sequence length="38" mass="4495">MIRNFFVEYDYGDIGSKLMIVSVPNKPLRFRFIDRSAV</sequence>
<proteinExistence type="predicted"/>
<accession>A0A6V7M065</accession>
<gene>
    <name evidence="1" type="ORF">BBRV_LOCUS120180</name>
</gene>
<evidence type="ECO:0000313" key="1">
    <source>
        <dbReference type="EMBL" id="CAD1581783.1"/>
    </source>
</evidence>
<dbReference type="EMBL" id="CADCXW020000348">
    <property type="protein sequence ID" value="CAD1581783.1"/>
    <property type="molecule type" value="Genomic_DNA"/>
</dbReference>
<dbReference type="AlphaFoldDB" id="A0A6V7M065"/>